<dbReference type="EMBL" id="VJWX01000002">
    <property type="protein sequence ID" value="TVT62861.1"/>
    <property type="molecule type" value="Genomic_DNA"/>
</dbReference>
<comment type="pathway">
    <text evidence="1 9">Cofactor biosynthesis; NAD(+) biosynthesis; nicotinate D-ribonucleotide from nicotinate: step 1/1.</text>
</comment>
<evidence type="ECO:0000256" key="10">
    <source>
        <dbReference type="SAM" id="MobiDB-lite"/>
    </source>
</evidence>
<dbReference type="Pfam" id="PF17767">
    <property type="entry name" value="NAPRTase_N"/>
    <property type="match status" value="1"/>
</dbReference>
<dbReference type="PANTHER" id="PTHR11098:SF8">
    <property type="entry name" value="NICOTINATE PHOSPHORIBOSYLTRANSFERASE PNCB1"/>
    <property type="match status" value="1"/>
</dbReference>
<dbReference type="OrthoDB" id="9770610at2"/>
<reference evidence="13 14" key="2">
    <citation type="submission" date="2019-08" db="EMBL/GenBank/DDBJ databases">
        <title>Amycolatopsis acidicola sp. nov., isolated from peat swamp forest soil.</title>
        <authorList>
            <person name="Srisuk N."/>
        </authorList>
    </citation>
    <scope>NUCLEOTIDE SEQUENCE [LARGE SCALE GENOMIC DNA]</scope>
    <source>
        <strain evidence="13 14">TBRC 6029</strain>
    </source>
</reference>
<dbReference type="GO" id="GO:0034355">
    <property type="term" value="P:NAD+ biosynthetic process via the salvage pathway"/>
    <property type="evidence" value="ECO:0007669"/>
    <property type="project" value="UniProtKB-ARBA"/>
</dbReference>
<dbReference type="GO" id="GO:0004514">
    <property type="term" value="F:nicotinate-nucleotide diphosphorylase (carboxylating) activity"/>
    <property type="evidence" value="ECO:0007669"/>
    <property type="project" value="InterPro"/>
</dbReference>
<evidence type="ECO:0000256" key="6">
    <source>
        <dbReference type="ARBA" id="ARBA00022642"/>
    </source>
</evidence>
<feature type="region of interest" description="Disordered" evidence="10">
    <location>
        <begin position="335"/>
        <end position="354"/>
    </location>
</feature>
<sequence length="435" mass="46338">MAFPETPGSTALLTDHYELTMLASALSDGTGDRPCVFEVFARRLPDGRRYGVVAGTGRVLDAIADFRFTDAEIAQLSATSVVDDQTLSWLADYEFTGDVEGYPEGELYFPGSPILTVRASFVEAVVLETLILSILNHDSAIASAAARMSAAAHGRPIIEMGSRRTHEYAAVAAARAAYLAGFATTSNLEAGRRYGIPTRGTVAHAFMLLHDSEEDAFRAQVEKMGTDTTLLVDTYDITAGIETAVRVAGPELGAIRIDSGDVGVLARKAREQLDALGAKDTRIVVSGDLDEHAIAALRAEPVDAYGVGTSVVTGSGAPTAGMVYKLVEVDGRPVAKRSENKASRGGQKGALRRHKATGTAIEEVVFPTAAPPEPGAHDRILQIPLLKAGQPVENLPTLDDARRRLRRGLVSLPWEGLKLSHGEPAIPTVFLEEKK</sequence>
<evidence type="ECO:0000256" key="7">
    <source>
        <dbReference type="ARBA" id="ARBA00022679"/>
    </source>
</evidence>
<dbReference type="Proteomes" id="UP000320011">
    <property type="component" value="Unassembled WGS sequence"/>
</dbReference>
<comment type="similarity">
    <text evidence="2 9">Belongs to the NAPRTase family.</text>
</comment>
<dbReference type="SUPFAM" id="SSF54675">
    <property type="entry name" value="Nicotinate/Quinolinate PRTase N-terminal domain-like"/>
    <property type="match status" value="1"/>
</dbReference>
<keyword evidence="4" id="KW-0597">Phosphoprotein</keyword>
<feature type="domain" description="Nicotinate phosphoribosyltransferase N-terminal" evidence="12">
    <location>
        <begin position="12"/>
        <end position="136"/>
    </location>
</feature>
<keyword evidence="13" id="KW-0328">Glycosyltransferase</keyword>
<keyword evidence="7 9" id="KW-0808">Transferase</keyword>
<evidence type="ECO:0000256" key="8">
    <source>
        <dbReference type="ARBA" id="ARBA00048668"/>
    </source>
</evidence>
<dbReference type="InterPro" id="IPR002638">
    <property type="entry name" value="Quinolinate_PRibosylTrfase_C"/>
</dbReference>
<protein>
    <recommendedName>
        <fullName evidence="3 9">Nicotinate phosphoribosyltransferase</fullName>
        <ecNumber evidence="3 9">6.3.4.21</ecNumber>
    </recommendedName>
</protein>
<evidence type="ECO:0000256" key="3">
    <source>
        <dbReference type="ARBA" id="ARBA00013236"/>
    </source>
</evidence>
<keyword evidence="5 9" id="KW-0436">Ligase</keyword>
<dbReference type="FunFam" id="3.20.20.70:FF:000076">
    <property type="entry name" value="Nicotinate phosphoribosyltransferase"/>
    <property type="match status" value="1"/>
</dbReference>
<evidence type="ECO:0000259" key="11">
    <source>
        <dbReference type="Pfam" id="PF01729"/>
    </source>
</evidence>
<dbReference type="PIRSF" id="PIRSF000484">
    <property type="entry name" value="NAPRT"/>
    <property type="match status" value="1"/>
</dbReference>
<dbReference type="InterPro" id="IPR006405">
    <property type="entry name" value="Nic_PRibTrfase_pncB"/>
</dbReference>
<evidence type="ECO:0000256" key="4">
    <source>
        <dbReference type="ARBA" id="ARBA00022553"/>
    </source>
</evidence>
<comment type="function">
    <text evidence="9">Catalyzes the first step in the biosynthesis of NAD from nicotinic acid, the ATP-dependent synthesis of beta-nicotinate D-ribonucleotide from nicotinate and 5-phospho-D-ribose 1-phosphate.</text>
</comment>
<comment type="caution">
    <text evidence="13">The sequence shown here is derived from an EMBL/GenBank/DDBJ whole genome shotgun (WGS) entry which is preliminary data.</text>
</comment>
<dbReference type="Pfam" id="PF01729">
    <property type="entry name" value="QRPTase_C"/>
    <property type="match status" value="1"/>
</dbReference>
<dbReference type="InterPro" id="IPR036068">
    <property type="entry name" value="Nicotinate_pribotase-like_C"/>
</dbReference>
<evidence type="ECO:0000259" key="12">
    <source>
        <dbReference type="Pfam" id="PF17767"/>
    </source>
</evidence>
<dbReference type="SUPFAM" id="SSF51690">
    <property type="entry name" value="Nicotinate/Quinolinate PRTase C-terminal domain-like"/>
    <property type="match status" value="1"/>
</dbReference>
<comment type="catalytic activity">
    <reaction evidence="8 9">
        <text>5-phospho-alpha-D-ribose 1-diphosphate + nicotinate + ATP + H2O = nicotinate beta-D-ribonucleotide + ADP + phosphate + diphosphate</text>
        <dbReference type="Rhea" id="RHEA:36163"/>
        <dbReference type="ChEBI" id="CHEBI:15377"/>
        <dbReference type="ChEBI" id="CHEBI:30616"/>
        <dbReference type="ChEBI" id="CHEBI:32544"/>
        <dbReference type="ChEBI" id="CHEBI:33019"/>
        <dbReference type="ChEBI" id="CHEBI:43474"/>
        <dbReference type="ChEBI" id="CHEBI:57502"/>
        <dbReference type="ChEBI" id="CHEBI:58017"/>
        <dbReference type="ChEBI" id="CHEBI:456216"/>
        <dbReference type="EC" id="6.3.4.21"/>
    </reaction>
</comment>
<reference evidence="13 14" key="1">
    <citation type="submission" date="2019-07" db="EMBL/GenBank/DDBJ databases">
        <authorList>
            <person name="Duangmal K."/>
            <person name="Teo W.F.A."/>
        </authorList>
    </citation>
    <scope>NUCLEOTIDE SEQUENCE [LARGE SCALE GENOMIC DNA]</scope>
    <source>
        <strain evidence="13 14">TBRC 6029</strain>
    </source>
</reference>
<dbReference type="GO" id="GO:0047280">
    <property type="term" value="F:nicotinamide phosphoribosyltransferase activity"/>
    <property type="evidence" value="ECO:0007669"/>
    <property type="project" value="UniProtKB-ARBA"/>
</dbReference>
<accession>A0A558DPC2</accession>
<dbReference type="Gene3D" id="3.20.140.10">
    <property type="entry name" value="nicotinate phosphoribosyltransferase"/>
    <property type="match status" value="1"/>
</dbReference>
<dbReference type="AlphaFoldDB" id="A0A558DPC2"/>
<dbReference type="NCBIfam" id="TIGR01513">
    <property type="entry name" value="NAPRTase_put"/>
    <property type="match status" value="1"/>
</dbReference>
<proteinExistence type="inferred from homology"/>
<dbReference type="NCBIfam" id="NF009131">
    <property type="entry name" value="PRK12484.1"/>
    <property type="match status" value="1"/>
</dbReference>
<evidence type="ECO:0000313" key="13">
    <source>
        <dbReference type="EMBL" id="TVT62861.1"/>
    </source>
</evidence>
<organism evidence="13 14">
    <name type="scientific">Amycolatopsis rhizosphaerae</name>
    <dbReference type="NCBI Taxonomy" id="2053003"/>
    <lineage>
        <taxon>Bacteria</taxon>
        <taxon>Bacillati</taxon>
        <taxon>Actinomycetota</taxon>
        <taxon>Actinomycetes</taxon>
        <taxon>Pseudonocardiales</taxon>
        <taxon>Pseudonocardiaceae</taxon>
        <taxon>Amycolatopsis</taxon>
    </lineage>
</organism>
<keyword evidence="6 9" id="KW-0662">Pyridine nucleotide biosynthesis</keyword>
<dbReference type="EC" id="6.3.4.21" evidence="3 9"/>
<evidence type="ECO:0000256" key="9">
    <source>
        <dbReference type="RuleBase" id="RU365100"/>
    </source>
</evidence>
<name>A0A558DPC2_9PSEU</name>
<dbReference type="InterPro" id="IPR040727">
    <property type="entry name" value="NAPRTase_N"/>
</dbReference>
<evidence type="ECO:0000256" key="5">
    <source>
        <dbReference type="ARBA" id="ARBA00022598"/>
    </source>
</evidence>
<dbReference type="GO" id="GO:0005829">
    <property type="term" value="C:cytosol"/>
    <property type="evidence" value="ECO:0007669"/>
    <property type="project" value="TreeGrafter"/>
</dbReference>
<comment type="PTM">
    <text evidence="9">Transiently phosphorylated on a His residue during the reaction cycle. Phosphorylation strongly increases the affinity for substrates and increases the rate of nicotinate D-ribonucleotide production. Dephosphorylation regenerates the low-affinity form of the enzyme, leading to product release.</text>
</comment>
<evidence type="ECO:0000313" key="14">
    <source>
        <dbReference type="Proteomes" id="UP000320011"/>
    </source>
</evidence>
<dbReference type="InterPro" id="IPR013785">
    <property type="entry name" value="Aldolase_TIM"/>
</dbReference>
<dbReference type="UniPathway" id="UPA00253">
    <property type="reaction ID" value="UER00457"/>
</dbReference>
<dbReference type="Gene3D" id="3.20.20.70">
    <property type="entry name" value="Aldolase class I"/>
    <property type="match status" value="1"/>
</dbReference>
<evidence type="ECO:0000256" key="2">
    <source>
        <dbReference type="ARBA" id="ARBA00010897"/>
    </source>
</evidence>
<keyword evidence="14" id="KW-1185">Reference proteome</keyword>
<dbReference type="PANTHER" id="PTHR11098">
    <property type="entry name" value="NICOTINATE PHOSPHORIBOSYLTRANSFERASE"/>
    <property type="match status" value="1"/>
</dbReference>
<dbReference type="GO" id="GO:0004516">
    <property type="term" value="F:nicotinate phosphoribosyltransferase activity"/>
    <property type="evidence" value="ECO:0007669"/>
    <property type="project" value="UniProtKB-UniRule"/>
</dbReference>
<dbReference type="NCBIfam" id="NF006698">
    <property type="entry name" value="PRK09243.1-5"/>
    <property type="match status" value="1"/>
</dbReference>
<feature type="domain" description="Quinolinate phosphoribosyl transferase C-terminal" evidence="11">
    <location>
        <begin position="141"/>
        <end position="310"/>
    </location>
</feature>
<evidence type="ECO:0000256" key="1">
    <source>
        <dbReference type="ARBA" id="ARBA00004952"/>
    </source>
</evidence>
<dbReference type="InterPro" id="IPR007229">
    <property type="entry name" value="Nic_PRibTrfase-Fam"/>
</dbReference>
<gene>
    <name evidence="13" type="ORF">FNH05_00325</name>
</gene>
<dbReference type="RefSeq" id="WP_144584699.1">
    <property type="nucleotide sequence ID" value="NZ_VJWX01000002.1"/>
</dbReference>